<dbReference type="AlphaFoldDB" id="A0A2G5STU5"/>
<evidence type="ECO:0000313" key="2">
    <source>
        <dbReference type="EMBL" id="PIC18392.1"/>
    </source>
</evidence>
<feature type="region of interest" description="Disordered" evidence="1">
    <location>
        <begin position="67"/>
        <end position="109"/>
    </location>
</feature>
<proteinExistence type="predicted"/>
<evidence type="ECO:0000313" key="3">
    <source>
        <dbReference type="Proteomes" id="UP000230233"/>
    </source>
</evidence>
<feature type="compositionally biased region" description="Basic and acidic residues" evidence="1">
    <location>
        <begin position="84"/>
        <end position="96"/>
    </location>
</feature>
<keyword evidence="3" id="KW-1185">Reference proteome</keyword>
<name>A0A2G5STU5_9PELO</name>
<gene>
    <name evidence="2" type="primary">Cnig_chr_X.g24301</name>
    <name evidence="2" type="ORF">B9Z55_024301</name>
</gene>
<sequence length="109" mass="12328">MCSVVGLFHTEHTEVLFVALHSSNIHSTNPRTHSHTHTYTGKRKSLSFSLSRSAHSLRYTNASLTDGWTGRRTELTPTGPSVGHSEKMGRKMDTKRPRMNRKRRVGLVE</sequence>
<comment type="caution">
    <text evidence="2">The sequence shown here is derived from an EMBL/GenBank/DDBJ whole genome shotgun (WGS) entry which is preliminary data.</text>
</comment>
<accession>A0A2G5STU5</accession>
<protein>
    <submittedName>
        <fullName evidence="2">Uncharacterized protein</fullName>
    </submittedName>
</protein>
<dbReference type="Proteomes" id="UP000230233">
    <property type="component" value="Chromosome X"/>
</dbReference>
<organism evidence="2 3">
    <name type="scientific">Caenorhabditis nigoni</name>
    <dbReference type="NCBI Taxonomy" id="1611254"/>
    <lineage>
        <taxon>Eukaryota</taxon>
        <taxon>Metazoa</taxon>
        <taxon>Ecdysozoa</taxon>
        <taxon>Nematoda</taxon>
        <taxon>Chromadorea</taxon>
        <taxon>Rhabditida</taxon>
        <taxon>Rhabditina</taxon>
        <taxon>Rhabditomorpha</taxon>
        <taxon>Rhabditoidea</taxon>
        <taxon>Rhabditidae</taxon>
        <taxon>Peloderinae</taxon>
        <taxon>Caenorhabditis</taxon>
    </lineage>
</organism>
<reference evidence="3" key="1">
    <citation type="submission" date="2017-10" db="EMBL/GenBank/DDBJ databases">
        <title>Rapid genome shrinkage in a self-fertile nematode reveals novel sperm competition proteins.</title>
        <authorList>
            <person name="Yin D."/>
            <person name="Schwarz E.M."/>
            <person name="Thomas C.G."/>
            <person name="Felde R.L."/>
            <person name="Korf I.F."/>
            <person name="Cutter A.D."/>
            <person name="Schartner C.M."/>
            <person name="Ralston E.J."/>
            <person name="Meyer B.J."/>
            <person name="Haag E.S."/>
        </authorList>
    </citation>
    <scope>NUCLEOTIDE SEQUENCE [LARGE SCALE GENOMIC DNA]</scope>
    <source>
        <strain evidence="3">JU1422</strain>
    </source>
</reference>
<dbReference type="EMBL" id="PDUG01000006">
    <property type="protein sequence ID" value="PIC18392.1"/>
    <property type="molecule type" value="Genomic_DNA"/>
</dbReference>
<evidence type="ECO:0000256" key="1">
    <source>
        <dbReference type="SAM" id="MobiDB-lite"/>
    </source>
</evidence>
<feature type="compositionally biased region" description="Basic residues" evidence="1">
    <location>
        <begin position="97"/>
        <end position="109"/>
    </location>
</feature>